<comment type="caution">
    <text evidence="4">The sequence shown here is derived from an EMBL/GenBank/DDBJ whole genome shotgun (WGS) entry which is preliminary data.</text>
</comment>
<dbReference type="InterPro" id="IPR050902">
    <property type="entry name" value="ABC_Transporter_SBP"/>
</dbReference>
<comment type="similarity">
    <text evidence="1">Belongs to the bacterial solute-binding protein 8 family.</text>
</comment>
<dbReference type="STRING" id="537013.CLOSTMETH_02443"/>
<dbReference type="AlphaFoldDB" id="C0EF04"/>
<protein>
    <submittedName>
        <fullName evidence="4">Periplasmic binding protein</fullName>
    </submittedName>
</protein>
<dbReference type="PROSITE" id="PS51257">
    <property type="entry name" value="PROKAR_LIPOPROTEIN"/>
    <property type="match status" value="1"/>
</dbReference>
<dbReference type="EMBL" id="ACEC01000082">
    <property type="protein sequence ID" value="EEG29906.1"/>
    <property type="molecule type" value="Genomic_DNA"/>
</dbReference>
<feature type="chain" id="PRO_5039505815" evidence="2">
    <location>
        <begin position="25"/>
        <end position="309"/>
    </location>
</feature>
<dbReference type="Proteomes" id="UP000003340">
    <property type="component" value="Unassembled WGS sequence"/>
</dbReference>
<dbReference type="PROSITE" id="PS50983">
    <property type="entry name" value="FE_B12_PBP"/>
    <property type="match status" value="1"/>
</dbReference>
<dbReference type="eggNOG" id="COG0614">
    <property type="taxonomic scope" value="Bacteria"/>
</dbReference>
<accession>C0EF04</accession>
<name>C0EF04_9FIRM</name>
<keyword evidence="5" id="KW-1185">Reference proteome</keyword>
<gene>
    <name evidence="4" type="ORF">CLOSTMETH_02443</name>
</gene>
<dbReference type="Gene3D" id="3.40.50.1980">
    <property type="entry name" value="Nitrogenase molybdenum iron protein domain"/>
    <property type="match status" value="2"/>
</dbReference>
<reference evidence="4 5" key="2">
    <citation type="submission" date="2009-02" db="EMBL/GenBank/DDBJ databases">
        <title>Draft genome sequence of Clostridium methylpentosum (DSM 5476).</title>
        <authorList>
            <person name="Sudarsanam P."/>
            <person name="Ley R."/>
            <person name="Guruge J."/>
            <person name="Turnbaugh P.J."/>
            <person name="Mahowald M."/>
            <person name="Liep D."/>
            <person name="Gordon J."/>
        </authorList>
    </citation>
    <scope>NUCLEOTIDE SEQUENCE [LARGE SCALE GENOMIC DNA]</scope>
    <source>
        <strain evidence="4 5">DSM 5476</strain>
    </source>
</reference>
<evidence type="ECO:0000256" key="2">
    <source>
        <dbReference type="SAM" id="SignalP"/>
    </source>
</evidence>
<evidence type="ECO:0000313" key="5">
    <source>
        <dbReference type="Proteomes" id="UP000003340"/>
    </source>
</evidence>
<dbReference type="PANTHER" id="PTHR30535:SF34">
    <property type="entry name" value="MOLYBDATE-BINDING PROTEIN MOLA"/>
    <property type="match status" value="1"/>
</dbReference>
<sequence>MAVIKKLICAATAAALLLTGCQTTKEEPVQPEDVALYPVTINGISFSEAPQRVVSLCPQLTSLLSALGHADSVVGVSEDQAADGQQTVGSADSPDVDAILALEPDLVLTQQAIPAKQINQLKEAGVTTLVLSVPQNFYQIEAQYQELFRLFDGSVPAAFKDLGIEAGDSRAQGVFASYEQQLKEMAKRAASGDAVSFVFVLSPDGSRVATGKTVEGNLIGLIGCNVAQNASGYQISFEEIAQQAPDYVFVPKGESIAIAQNQDYQQLDAVANGRIVEIDLETLNSQDPEKVFELCKTVCEHLYGNSGSE</sequence>
<feature type="signal peptide" evidence="2">
    <location>
        <begin position="1"/>
        <end position="24"/>
    </location>
</feature>
<dbReference type="SUPFAM" id="SSF53807">
    <property type="entry name" value="Helical backbone' metal receptor"/>
    <property type="match status" value="1"/>
</dbReference>
<reference evidence="4 5" key="1">
    <citation type="submission" date="2009-01" db="EMBL/GenBank/DDBJ databases">
        <authorList>
            <person name="Fulton L."/>
            <person name="Clifton S."/>
            <person name="Fulton B."/>
            <person name="Xu J."/>
            <person name="Minx P."/>
            <person name="Pepin K.H."/>
            <person name="Johnson M."/>
            <person name="Bhonagiri V."/>
            <person name="Nash W.E."/>
            <person name="Mardis E.R."/>
            <person name="Wilson R.K."/>
        </authorList>
    </citation>
    <scope>NUCLEOTIDE SEQUENCE [LARGE SCALE GENOMIC DNA]</scope>
    <source>
        <strain evidence="4 5">DSM 5476</strain>
    </source>
</reference>
<evidence type="ECO:0000313" key="4">
    <source>
        <dbReference type="EMBL" id="EEG29906.1"/>
    </source>
</evidence>
<dbReference type="HOGENOM" id="CLU_899272_0_0_9"/>
<evidence type="ECO:0000256" key="1">
    <source>
        <dbReference type="ARBA" id="ARBA00008814"/>
    </source>
</evidence>
<evidence type="ECO:0000259" key="3">
    <source>
        <dbReference type="PROSITE" id="PS50983"/>
    </source>
</evidence>
<dbReference type="GO" id="GO:0071281">
    <property type="term" value="P:cellular response to iron ion"/>
    <property type="evidence" value="ECO:0007669"/>
    <property type="project" value="TreeGrafter"/>
</dbReference>
<keyword evidence="2" id="KW-0732">Signal</keyword>
<organism evidence="4 5">
    <name type="scientific">[Clostridium] methylpentosum DSM 5476</name>
    <dbReference type="NCBI Taxonomy" id="537013"/>
    <lineage>
        <taxon>Bacteria</taxon>
        <taxon>Bacillati</taxon>
        <taxon>Bacillota</taxon>
        <taxon>Clostridia</taxon>
        <taxon>Eubacteriales</taxon>
        <taxon>Oscillospiraceae</taxon>
        <taxon>Oscillospiraceae incertae sedis</taxon>
    </lineage>
</organism>
<feature type="domain" description="Fe/B12 periplasmic-binding" evidence="3">
    <location>
        <begin position="52"/>
        <end position="306"/>
    </location>
</feature>
<proteinExistence type="inferred from homology"/>
<dbReference type="InterPro" id="IPR002491">
    <property type="entry name" value="ABC_transptr_periplasmic_BD"/>
</dbReference>
<dbReference type="Pfam" id="PF01497">
    <property type="entry name" value="Peripla_BP_2"/>
    <property type="match status" value="1"/>
</dbReference>
<dbReference type="PANTHER" id="PTHR30535">
    <property type="entry name" value="VITAMIN B12-BINDING PROTEIN"/>
    <property type="match status" value="1"/>
</dbReference>